<sequence length="152" mass="16394">MRNNREFVEYFGLDLITAAARADADRGWSLAARAQRQPLLAPTARAVCVLDKAVVEACALEGLDRHSHVWLLFAFHENTNGRKRAVRAKVRPPRAAGGRSSWPPTLREEMAPNDLGADGRTVQSSAPGPEPAAVFELGAGDALFIPPLRGTA</sequence>
<protein>
    <submittedName>
        <fullName evidence="5">tRNA (Adenine-N6-)-methyltransferase</fullName>
    </submittedName>
</protein>
<organism evidence="5 6">
    <name type="scientific">Aureococcus anophagefferens</name>
    <name type="common">Harmful bloom alga</name>
    <dbReference type="NCBI Taxonomy" id="44056"/>
    <lineage>
        <taxon>Eukaryota</taxon>
        <taxon>Sar</taxon>
        <taxon>Stramenopiles</taxon>
        <taxon>Ochrophyta</taxon>
        <taxon>Pelagophyceae</taxon>
        <taxon>Pelagomonadales</taxon>
        <taxon>Pelagomonadaceae</taxon>
        <taxon>Aureococcus</taxon>
    </lineage>
</organism>
<proteinExistence type="inferred from homology"/>
<keyword evidence="1" id="KW-0949">S-adenosyl-L-methionine</keyword>
<evidence type="ECO:0000256" key="3">
    <source>
        <dbReference type="SAM" id="MobiDB-lite"/>
    </source>
</evidence>
<dbReference type="Proteomes" id="UP001363151">
    <property type="component" value="Unassembled WGS sequence"/>
</dbReference>
<feature type="region of interest" description="Disordered" evidence="3">
    <location>
        <begin position="88"/>
        <end position="128"/>
    </location>
</feature>
<evidence type="ECO:0000313" key="5">
    <source>
        <dbReference type="EMBL" id="KAK7235914.1"/>
    </source>
</evidence>
<dbReference type="Gene3D" id="2.40.30.70">
    <property type="entry name" value="YaeB-like"/>
    <property type="match status" value="1"/>
</dbReference>
<dbReference type="InterPro" id="IPR023370">
    <property type="entry name" value="TrmO-like_N"/>
</dbReference>
<comment type="caution">
    <text evidence="5">The sequence shown here is derived from an EMBL/GenBank/DDBJ whole genome shotgun (WGS) entry which is preliminary data.</text>
</comment>
<reference evidence="5 6" key="1">
    <citation type="submission" date="2024-03" db="EMBL/GenBank/DDBJ databases">
        <title>Aureococcus anophagefferens CCMP1851 and Kratosvirus quantuckense: Draft genome of a second virus-susceptible host strain in the model system.</title>
        <authorList>
            <person name="Chase E."/>
            <person name="Truchon A.R."/>
            <person name="Schepens W."/>
            <person name="Wilhelm S.W."/>
        </authorList>
    </citation>
    <scope>NUCLEOTIDE SEQUENCE [LARGE SCALE GENOMIC DNA]</scope>
    <source>
        <strain evidence="5 6">CCMP1851</strain>
    </source>
</reference>
<dbReference type="InterPro" id="IPR036413">
    <property type="entry name" value="YaeB-like_sf"/>
</dbReference>
<dbReference type="InterPro" id="IPR040372">
    <property type="entry name" value="YaeB-like"/>
</dbReference>
<dbReference type="Pfam" id="PF01980">
    <property type="entry name" value="TrmO_N"/>
    <property type="match status" value="1"/>
</dbReference>
<evidence type="ECO:0000256" key="1">
    <source>
        <dbReference type="ARBA" id="ARBA00022691"/>
    </source>
</evidence>
<evidence type="ECO:0000259" key="4">
    <source>
        <dbReference type="Pfam" id="PF01980"/>
    </source>
</evidence>
<evidence type="ECO:0000256" key="2">
    <source>
        <dbReference type="ARBA" id="ARBA00033753"/>
    </source>
</evidence>
<keyword evidence="6" id="KW-1185">Reference proteome</keyword>
<accession>A0ABR1FQZ0</accession>
<feature type="domain" description="TsaA-like" evidence="4">
    <location>
        <begin position="36"/>
        <end position="115"/>
    </location>
</feature>
<dbReference type="EMBL" id="JBBJCI010000288">
    <property type="protein sequence ID" value="KAK7235914.1"/>
    <property type="molecule type" value="Genomic_DNA"/>
</dbReference>
<comment type="similarity">
    <text evidence="2">Belongs to the tRNA methyltransferase O family.</text>
</comment>
<dbReference type="InterPro" id="IPR036414">
    <property type="entry name" value="YaeB_N_sf"/>
</dbReference>
<dbReference type="PANTHER" id="PTHR12818">
    <property type="entry name" value="TRNA (ADENINE(37)-N6)-METHYLTRANSFERASE"/>
    <property type="match status" value="1"/>
</dbReference>
<dbReference type="SUPFAM" id="SSF118196">
    <property type="entry name" value="YaeB-like"/>
    <property type="match status" value="1"/>
</dbReference>
<evidence type="ECO:0000313" key="6">
    <source>
        <dbReference type="Proteomes" id="UP001363151"/>
    </source>
</evidence>
<name>A0ABR1FQZ0_AURAN</name>
<gene>
    <name evidence="5" type="ORF">SO694_00065053</name>
</gene>
<dbReference type="PANTHER" id="PTHR12818:SF0">
    <property type="entry name" value="TRNA (ADENINE(37)-N6)-METHYLTRANSFERASE"/>
    <property type="match status" value="1"/>
</dbReference>